<dbReference type="PANTHER" id="PTHR21575">
    <property type="entry name" value="PROTEIN HID1"/>
    <property type="match status" value="1"/>
</dbReference>
<evidence type="ECO:0000313" key="2">
    <source>
        <dbReference type="Proteomes" id="UP000051574"/>
    </source>
</evidence>
<dbReference type="PANTHER" id="PTHR21575:SF12">
    <property type="entry name" value="PROTEIN HID1"/>
    <property type="match status" value="1"/>
</dbReference>
<keyword evidence="2" id="KW-1185">Reference proteome</keyword>
<evidence type="ECO:0000313" key="1">
    <source>
        <dbReference type="EMBL" id="KRT78431.1"/>
    </source>
</evidence>
<dbReference type="GO" id="GO:0005797">
    <property type="term" value="C:Golgi medial cisterna"/>
    <property type="evidence" value="ECO:0007669"/>
    <property type="project" value="TreeGrafter"/>
</dbReference>
<accession>A0A0T6ATG3</accession>
<name>A0A0T6ATG3_9SCAR</name>
<comment type="caution">
    <text evidence="1">The sequence shown here is derived from an EMBL/GenBank/DDBJ whole genome shotgun (WGS) entry which is preliminary data.</text>
</comment>
<sequence>RNSLRVTASSESNNGQWVPTADWVHSWKSKLPLQTIMRLLQVLVPQVEKICIDKGLTDESEILKFLQHGTLVGLLPVPHPILIRKYQANSGTTTWFRTYMWGVIYLRNIDPPIWYDTDVKLFEIQRV</sequence>
<protein>
    <submittedName>
        <fullName evidence="1">Uncharacterized protein</fullName>
    </submittedName>
</protein>
<reference evidence="1 2" key="1">
    <citation type="submission" date="2015-09" db="EMBL/GenBank/DDBJ databases">
        <title>Draft genome of the scarab beetle Oryctes borbonicus.</title>
        <authorList>
            <person name="Meyer J.M."/>
            <person name="Markov G.V."/>
            <person name="Baskaran P."/>
            <person name="Herrmann M."/>
            <person name="Sommer R.J."/>
            <person name="Roedelsperger C."/>
        </authorList>
    </citation>
    <scope>NUCLEOTIDE SEQUENCE [LARGE SCALE GENOMIC DNA]</scope>
    <source>
        <strain evidence="1">OB123</strain>
        <tissue evidence="1">Whole animal</tissue>
    </source>
</reference>
<organism evidence="1 2">
    <name type="scientific">Oryctes borbonicus</name>
    <dbReference type="NCBI Taxonomy" id="1629725"/>
    <lineage>
        <taxon>Eukaryota</taxon>
        <taxon>Metazoa</taxon>
        <taxon>Ecdysozoa</taxon>
        <taxon>Arthropoda</taxon>
        <taxon>Hexapoda</taxon>
        <taxon>Insecta</taxon>
        <taxon>Pterygota</taxon>
        <taxon>Neoptera</taxon>
        <taxon>Endopterygota</taxon>
        <taxon>Coleoptera</taxon>
        <taxon>Polyphaga</taxon>
        <taxon>Scarabaeiformia</taxon>
        <taxon>Scarabaeidae</taxon>
        <taxon>Dynastinae</taxon>
        <taxon>Oryctes</taxon>
    </lineage>
</organism>
<dbReference type="AlphaFoldDB" id="A0A0T6ATG3"/>
<dbReference type="Pfam" id="PF12722">
    <property type="entry name" value="Hid1"/>
    <property type="match status" value="1"/>
</dbReference>
<dbReference type="GO" id="GO:0016020">
    <property type="term" value="C:membrane"/>
    <property type="evidence" value="ECO:0007669"/>
    <property type="project" value="TreeGrafter"/>
</dbReference>
<gene>
    <name evidence="1" type="ORF">AMK59_6585</name>
</gene>
<feature type="non-terminal residue" evidence="1">
    <location>
        <position position="1"/>
    </location>
</feature>
<dbReference type="OrthoDB" id="432953at2759"/>
<dbReference type="EMBL" id="LJIG01022842">
    <property type="protein sequence ID" value="KRT78431.1"/>
    <property type="molecule type" value="Genomic_DNA"/>
</dbReference>
<dbReference type="GO" id="GO:0000138">
    <property type="term" value="C:Golgi trans cisterna"/>
    <property type="evidence" value="ECO:0007669"/>
    <property type="project" value="TreeGrafter"/>
</dbReference>
<dbReference type="Proteomes" id="UP000051574">
    <property type="component" value="Unassembled WGS sequence"/>
</dbReference>
<proteinExistence type="predicted"/>
<dbReference type="InterPro" id="IPR026705">
    <property type="entry name" value="Hid-1/Ecm30"/>
</dbReference>